<accession>A0A0H5Q760</accession>
<evidence type="ECO:0000313" key="1">
    <source>
        <dbReference type="EMBL" id="CRY97225.1"/>
    </source>
</evidence>
<dbReference type="AlphaFoldDB" id="A0A0H5Q760"/>
<reference evidence="1" key="1">
    <citation type="submission" date="2015-06" db="EMBL/GenBank/DDBJ databases">
        <authorList>
            <person name="Joergensen T."/>
        </authorList>
    </citation>
    <scope>NUCLEOTIDE SEQUENCE</scope>
    <source>
        <strain evidence="1">RGFK1427</strain>
    </source>
</reference>
<dbReference type="EMBL" id="LN853973">
    <property type="protein sequence ID" value="CRY97225.1"/>
    <property type="molecule type" value="Genomic_DNA"/>
</dbReference>
<reference evidence="1" key="2">
    <citation type="submission" date="2015-07" db="EMBL/GenBank/DDBJ databases">
        <title>Plasmids, circular viruses and viroids from rat gut.</title>
        <authorList>
            <person name="Jorgensen T.J."/>
            <person name="Hansen M.A."/>
            <person name="Xu Z."/>
            <person name="Tabak M.A."/>
            <person name="Sorensen S.J."/>
            <person name="Hansen L.H."/>
        </authorList>
    </citation>
    <scope>NUCLEOTIDE SEQUENCE</scope>
    <source>
        <strain evidence="1">RGFK1427</strain>
    </source>
</reference>
<organism evidence="1">
    <name type="scientific">uncultured prokaryote</name>
    <dbReference type="NCBI Taxonomy" id="198431"/>
    <lineage>
        <taxon>unclassified sequences</taxon>
        <taxon>environmental samples</taxon>
    </lineage>
</organism>
<proteinExistence type="predicted"/>
<name>A0A0H5Q760_9ZZZZ</name>
<protein>
    <submittedName>
        <fullName evidence="1">Uncharacterized protein</fullName>
    </submittedName>
</protein>
<sequence>MLVLVGMLGDALWAVSHSPHTVGMILVLGRADLAAAMRDCGTLGGVEQTRIMSGSFTAAELRKSISLTKAARRAEEQAIYSARLEGWSWDRIGAVLGEHGETLRRRWPTAR</sequence>